<feature type="transmembrane region" description="Helical" evidence="1">
    <location>
        <begin position="48"/>
        <end position="70"/>
    </location>
</feature>
<keyword evidence="3" id="KW-1185">Reference proteome</keyword>
<proteinExistence type="predicted"/>
<comment type="caution">
    <text evidence="2">The sequence shown here is derived from an EMBL/GenBank/DDBJ whole genome shotgun (WGS) entry which is preliminary data.</text>
</comment>
<dbReference type="EMBL" id="ML994117">
    <property type="protein sequence ID" value="KAF2198799.1"/>
    <property type="molecule type" value="Genomic_DNA"/>
</dbReference>
<name>A0A9P4JKH2_9PLEO</name>
<evidence type="ECO:0000313" key="3">
    <source>
        <dbReference type="Proteomes" id="UP000799536"/>
    </source>
</evidence>
<protein>
    <submittedName>
        <fullName evidence="2">Uncharacterized protein</fullName>
    </submittedName>
</protein>
<sequence length="227" mass="25318">FALTLCLRHRNPPSVLYIKIRFLIALRHSSFQTPLSSHRSSNTPPPKMFILILFAVLLNLLPLTHAIHFIDPPTNLVQLPNPRLGSPKLKPYTSPTLSDPNAITAMIITSFGAYISNWTDSPYSNASNTDMISFHVHDPRPEYPADVHCVLPTTRNISAMRTDRYITCGDAFPEPDLYIVGIAEGPTYWNDQATAGACPNKTYMPAGTFYHRTTDWEVPIHTIMAGA</sequence>
<reference evidence="2" key="1">
    <citation type="journal article" date="2020" name="Stud. Mycol.">
        <title>101 Dothideomycetes genomes: a test case for predicting lifestyles and emergence of pathogens.</title>
        <authorList>
            <person name="Haridas S."/>
            <person name="Albert R."/>
            <person name="Binder M."/>
            <person name="Bloem J."/>
            <person name="Labutti K."/>
            <person name="Salamov A."/>
            <person name="Andreopoulos B."/>
            <person name="Baker S."/>
            <person name="Barry K."/>
            <person name="Bills G."/>
            <person name="Bluhm B."/>
            <person name="Cannon C."/>
            <person name="Castanera R."/>
            <person name="Culley D."/>
            <person name="Daum C."/>
            <person name="Ezra D."/>
            <person name="Gonzalez J."/>
            <person name="Henrissat B."/>
            <person name="Kuo A."/>
            <person name="Liang C."/>
            <person name="Lipzen A."/>
            <person name="Lutzoni F."/>
            <person name="Magnuson J."/>
            <person name="Mondo S."/>
            <person name="Nolan M."/>
            <person name="Ohm R."/>
            <person name="Pangilinan J."/>
            <person name="Park H.-J."/>
            <person name="Ramirez L."/>
            <person name="Alfaro M."/>
            <person name="Sun H."/>
            <person name="Tritt A."/>
            <person name="Yoshinaga Y."/>
            <person name="Zwiers L.-H."/>
            <person name="Turgeon B."/>
            <person name="Goodwin S."/>
            <person name="Spatafora J."/>
            <person name="Crous P."/>
            <person name="Grigoriev I."/>
        </authorList>
    </citation>
    <scope>NUCLEOTIDE SEQUENCE</scope>
    <source>
        <strain evidence="2">ATCC 74209</strain>
    </source>
</reference>
<keyword evidence="1" id="KW-0472">Membrane</keyword>
<evidence type="ECO:0000313" key="2">
    <source>
        <dbReference type="EMBL" id="KAF2198799.1"/>
    </source>
</evidence>
<evidence type="ECO:0000256" key="1">
    <source>
        <dbReference type="SAM" id="Phobius"/>
    </source>
</evidence>
<dbReference type="AlphaFoldDB" id="A0A9P4JKH2"/>
<accession>A0A9P4JKH2</accession>
<dbReference type="Proteomes" id="UP000799536">
    <property type="component" value="Unassembled WGS sequence"/>
</dbReference>
<keyword evidence="1" id="KW-0812">Transmembrane</keyword>
<organism evidence="2 3">
    <name type="scientific">Delitschia confertaspora ATCC 74209</name>
    <dbReference type="NCBI Taxonomy" id="1513339"/>
    <lineage>
        <taxon>Eukaryota</taxon>
        <taxon>Fungi</taxon>
        <taxon>Dikarya</taxon>
        <taxon>Ascomycota</taxon>
        <taxon>Pezizomycotina</taxon>
        <taxon>Dothideomycetes</taxon>
        <taxon>Pleosporomycetidae</taxon>
        <taxon>Pleosporales</taxon>
        <taxon>Delitschiaceae</taxon>
        <taxon>Delitschia</taxon>
    </lineage>
</organism>
<feature type="non-terminal residue" evidence="2">
    <location>
        <position position="1"/>
    </location>
</feature>
<gene>
    <name evidence="2" type="ORF">GQ43DRAFT_492819</name>
</gene>
<keyword evidence="1" id="KW-1133">Transmembrane helix</keyword>